<organism evidence="1">
    <name type="scientific">marine metagenome</name>
    <dbReference type="NCBI Taxonomy" id="408172"/>
    <lineage>
        <taxon>unclassified sequences</taxon>
        <taxon>metagenomes</taxon>
        <taxon>ecological metagenomes</taxon>
    </lineage>
</organism>
<evidence type="ECO:0000313" key="1">
    <source>
        <dbReference type="EMBL" id="SVC17300.1"/>
    </source>
</evidence>
<gene>
    <name evidence="1" type="ORF">METZ01_LOCUS270154</name>
</gene>
<reference evidence="1" key="1">
    <citation type="submission" date="2018-05" db="EMBL/GenBank/DDBJ databases">
        <authorList>
            <person name="Lanie J.A."/>
            <person name="Ng W.-L."/>
            <person name="Kazmierczak K.M."/>
            <person name="Andrzejewski T.M."/>
            <person name="Davidsen T.M."/>
            <person name="Wayne K.J."/>
            <person name="Tettelin H."/>
            <person name="Glass J.I."/>
            <person name="Rusch D."/>
            <person name="Podicherti R."/>
            <person name="Tsui H.-C.T."/>
            <person name="Winkler M.E."/>
        </authorList>
    </citation>
    <scope>NUCLEOTIDE SEQUENCE</scope>
</reference>
<protein>
    <recommendedName>
        <fullName evidence="2">Lipoprotein</fullName>
    </recommendedName>
</protein>
<accession>A0A382JYT3</accession>
<proteinExistence type="predicted"/>
<name>A0A382JYT3_9ZZZZ</name>
<dbReference type="AlphaFoldDB" id="A0A382JYT3"/>
<evidence type="ECO:0008006" key="2">
    <source>
        <dbReference type="Google" id="ProtNLM"/>
    </source>
</evidence>
<sequence length="112" mass="12495">MMNQSAPRFLLILSLFISFSALTGCGLMPSEDENIEQKASISGTQPGHIDLGPRMGTARLHPLKIFGGSKSVPQAGSTTDDPDYAEYLEWKRWQEFKAYQQWKAEKESQQGS</sequence>
<dbReference type="EMBL" id="UINC01077298">
    <property type="protein sequence ID" value="SVC17300.1"/>
    <property type="molecule type" value="Genomic_DNA"/>
</dbReference>